<feature type="domain" description="LTD" evidence="1">
    <location>
        <begin position="274"/>
        <end position="425"/>
    </location>
</feature>
<gene>
    <name evidence="2" type="ORF">MQE36_07050</name>
</gene>
<dbReference type="InterPro" id="IPR036415">
    <property type="entry name" value="Lamin_tail_dom_sf"/>
</dbReference>
<dbReference type="InterPro" id="IPR001322">
    <property type="entry name" value="Lamin_tail_dom"/>
</dbReference>
<dbReference type="Proteomes" id="UP000829476">
    <property type="component" value="Chromosome"/>
</dbReference>
<dbReference type="PROSITE" id="PS51841">
    <property type="entry name" value="LTD"/>
    <property type="match status" value="1"/>
</dbReference>
<dbReference type="EMBL" id="CP094326">
    <property type="protein sequence ID" value="UNZ00092.1"/>
    <property type="molecule type" value="Genomic_DNA"/>
</dbReference>
<dbReference type="RefSeq" id="WP_242938459.1">
    <property type="nucleotide sequence ID" value="NZ_CP094326.1"/>
</dbReference>
<evidence type="ECO:0000313" key="3">
    <source>
        <dbReference type="Proteomes" id="UP000829476"/>
    </source>
</evidence>
<evidence type="ECO:0000259" key="1">
    <source>
        <dbReference type="PROSITE" id="PS51841"/>
    </source>
</evidence>
<reference evidence="2 3" key="1">
    <citation type="journal article" date="2018" name="Int. J. Syst. Evol. Microbiol.">
        <title>Zhouia spongiae sp. nov., isolated from a marine sponge.</title>
        <authorList>
            <person name="Zhuang L."/>
            <person name="Lin B."/>
            <person name="Qin F."/>
            <person name="Luo L."/>
        </authorList>
    </citation>
    <scope>NUCLEOTIDE SEQUENCE [LARGE SCALE GENOMIC DNA]</scope>
    <source>
        <strain evidence="2 3">HN-Y44</strain>
    </source>
</reference>
<dbReference type="SUPFAM" id="SSF74853">
    <property type="entry name" value="Lamin A/C globular tail domain"/>
    <property type="match status" value="1"/>
</dbReference>
<accession>A0ABY3YQW3</accession>
<dbReference type="Gene3D" id="2.60.40.1260">
    <property type="entry name" value="Lamin Tail domain"/>
    <property type="match status" value="1"/>
</dbReference>
<keyword evidence="3" id="KW-1185">Reference proteome</keyword>
<protein>
    <submittedName>
        <fullName evidence="2">DUF5689 domain-containing protein</fullName>
    </submittedName>
</protein>
<sequence length="446" mass="48567">MRKIMTPVFFILISVLSCVKTGGYDQVSSCVREENIEPNADFADVKALYSGEIVQIHQELIVEGYVNSSDKAGNIYGALYIQDNLVNPTEGIEIDIDVRDYHLWYPAGQKVIVKLKGLYLDEVSGVFKVGGIFKSSFGSVSVGRLPKPAVSEHLFVSCNDPGVIQPTITSIPELNDRMINTLIVINDLEIAEEVQDSMYARPLETTERLLIDCEGKAVSMRNSGYSDFQSEILPKGGGSVTAVLSKYQNKYQLYIRDLDDMDFNGDKLDCGYVTESDQIIISEIADPENNSPAVNARFIELTNIGEVDVNLSGWELRRYTNANSDYSSSVDLTGIIIQPETSVVIAADAGDFLSVYGFSPDIEGGSSSAGASNGDDNMVLVDALGARVDVFGVPGEDGTGTTHDFEDGKALRNLNVIKSNVVYDPSEWTIISPQTAPADFSPGQRN</sequence>
<evidence type="ECO:0000313" key="2">
    <source>
        <dbReference type="EMBL" id="UNZ00092.1"/>
    </source>
</evidence>
<proteinExistence type="predicted"/>
<dbReference type="Pfam" id="PF00932">
    <property type="entry name" value="LTD"/>
    <property type="match status" value="1"/>
</dbReference>
<dbReference type="PROSITE" id="PS51257">
    <property type="entry name" value="PROKAR_LIPOPROTEIN"/>
    <property type="match status" value="1"/>
</dbReference>
<name>A0ABY3YQW3_9FLAO</name>
<dbReference type="InterPro" id="IPR043744">
    <property type="entry name" value="DUF5689"/>
</dbReference>
<organism evidence="2 3">
    <name type="scientific">Zhouia spongiae</name>
    <dbReference type="NCBI Taxonomy" id="2202721"/>
    <lineage>
        <taxon>Bacteria</taxon>
        <taxon>Pseudomonadati</taxon>
        <taxon>Bacteroidota</taxon>
        <taxon>Flavobacteriia</taxon>
        <taxon>Flavobacteriales</taxon>
        <taxon>Flavobacteriaceae</taxon>
        <taxon>Zhouia</taxon>
    </lineage>
</organism>
<dbReference type="Pfam" id="PF18942">
    <property type="entry name" value="DUF5689"/>
    <property type="match status" value="1"/>
</dbReference>